<evidence type="ECO:0000256" key="3">
    <source>
        <dbReference type="ARBA" id="ARBA00022475"/>
    </source>
</evidence>
<dbReference type="AlphaFoldDB" id="A0A1Z4MYU6"/>
<dbReference type="GO" id="GO:0005886">
    <property type="term" value="C:plasma membrane"/>
    <property type="evidence" value="ECO:0007669"/>
    <property type="project" value="UniProtKB-SubCell"/>
</dbReference>
<dbReference type="RefSeq" id="WP_045867479.1">
    <property type="nucleotide sequence ID" value="NZ_CAWNJS010000001.1"/>
</dbReference>
<proteinExistence type="inferred from homology"/>
<dbReference type="KEGG" id="ttq:NIES37_26080"/>
<sequence>MNIIAWVILGLLAGAIAKAIYPGYQGGGILSTMVLGIVGAFIGGSLYTLLQTGTLQLTAAGTGFSLTGLFIAVIGAIIAIYLWGLLSRSSRV</sequence>
<evidence type="ECO:0000313" key="9">
    <source>
        <dbReference type="Proteomes" id="UP000218785"/>
    </source>
</evidence>
<dbReference type="Proteomes" id="UP000218785">
    <property type="component" value="Chromosome"/>
</dbReference>
<keyword evidence="3" id="KW-1003">Cell membrane</keyword>
<comment type="subcellular location">
    <subcellularLocation>
        <location evidence="1">Cell membrane</location>
        <topology evidence="1">Multi-pass membrane protein</topology>
    </subcellularLocation>
</comment>
<dbReference type="InterPro" id="IPR007341">
    <property type="entry name" value="Transgly_assoc"/>
</dbReference>
<evidence type="ECO:0000256" key="1">
    <source>
        <dbReference type="ARBA" id="ARBA00004651"/>
    </source>
</evidence>
<keyword evidence="5 7" id="KW-1133">Transmembrane helix</keyword>
<feature type="transmembrane region" description="Helical" evidence="7">
    <location>
        <begin position="62"/>
        <end position="86"/>
    </location>
</feature>
<keyword evidence="6 7" id="KW-0472">Membrane</keyword>
<evidence type="ECO:0000256" key="7">
    <source>
        <dbReference type="SAM" id="Phobius"/>
    </source>
</evidence>
<dbReference type="PANTHER" id="PTHR33884:SF3">
    <property type="entry name" value="UPF0410 PROTEIN YMGE"/>
    <property type="match status" value="1"/>
</dbReference>
<dbReference type="PANTHER" id="PTHR33884">
    <property type="entry name" value="UPF0410 PROTEIN YMGE"/>
    <property type="match status" value="1"/>
</dbReference>
<keyword evidence="9" id="KW-1185">Reference proteome</keyword>
<feature type="transmembrane region" description="Helical" evidence="7">
    <location>
        <begin position="29"/>
        <end position="50"/>
    </location>
</feature>
<dbReference type="Pfam" id="PF04226">
    <property type="entry name" value="Transgly_assoc"/>
    <property type="match status" value="1"/>
</dbReference>
<gene>
    <name evidence="8" type="ORF">NIES37_26080</name>
</gene>
<name>A0A1Z4MYU6_9CYAN</name>
<reference evidence="8 9" key="1">
    <citation type="submission" date="2017-06" db="EMBL/GenBank/DDBJ databases">
        <title>Genome sequencing of cyanobaciteial culture collection at National Institute for Environmental Studies (NIES).</title>
        <authorList>
            <person name="Hirose Y."/>
            <person name="Shimura Y."/>
            <person name="Fujisawa T."/>
            <person name="Nakamura Y."/>
            <person name="Kawachi M."/>
        </authorList>
    </citation>
    <scope>NUCLEOTIDE SEQUENCE [LARGE SCALE GENOMIC DNA]</scope>
    <source>
        <strain evidence="8 9">NIES-37</strain>
    </source>
</reference>
<dbReference type="EMBL" id="AP018248">
    <property type="protein sequence ID" value="BAY98656.1"/>
    <property type="molecule type" value="Genomic_DNA"/>
</dbReference>
<evidence type="ECO:0000313" key="8">
    <source>
        <dbReference type="EMBL" id="BAY98656.1"/>
    </source>
</evidence>
<keyword evidence="4 7" id="KW-0812">Transmembrane</keyword>
<evidence type="ECO:0000256" key="4">
    <source>
        <dbReference type="ARBA" id="ARBA00022692"/>
    </source>
</evidence>
<protein>
    <submittedName>
        <fullName evidence="8">Transglycosylase-associated protein</fullName>
    </submittedName>
</protein>
<evidence type="ECO:0000256" key="5">
    <source>
        <dbReference type="ARBA" id="ARBA00022989"/>
    </source>
</evidence>
<evidence type="ECO:0000256" key="2">
    <source>
        <dbReference type="ARBA" id="ARBA00011006"/>
    </source>
</evidence>
<organism evidence="8 9">
    <name type="scientific">Tolypothrix tenuis PCC 7101</name>
    <dbReference type="NCBI Taxonomy" id="231146"/>
    <lineage>
        <taxon>Bacteria</taxon>
        <taxon>Bacillati</taxon>
        <taxon>Cyanobacteriota</taxon>
        <taxon>Cyanophyceae</taxon>
        <taxon>Nostocales</taxon>
        <taxon>Tolypothrichaceae</taxon>
        <taxon>Tolypothrix</taxon>
    </lineage>
</organism>
<comment type="similarity">
    <text evidence="2">Belongs to the UPF0410 family.</text>
</comment>
<accession>A0A1Z4MYU6</accession>
<evidence type="ECO:0000256" key="6">
    <source>
        <dbReference type="ARBA" id="ARBA00023136"/>
    </source>
</evidence>